<organism evidence="9 10">
    <name type="scientific">Peptacetobacter hominis</name>
    <dbReference type="NCBI Taxonomy" id="2743610"/>
    <lineage>
        <taxon>Bacteria</taxon>
        <taxon>Bacillati</taxon>
        <taxon>Bacillota</taxon>
        <taxon>Clostridia</taxon>
        <taxon>Peptostreptococcales</taxon>
        <taxon>Peptostreptococcaceae</taxon>
        <taxon>Peptacetobacter</taxon>
    </lineage>
</organism>
<comment type="subcellular location">
    <subcellularLocation>
        <location evidence="1">Membrane</location>
        <topology evidence="1">Multi-pass membrane protein</topology>
    </subcellularLocation>
</comment>
<evidence type="ECO:0000313" key="10">
    <source>
        <dbReference type="Proteomes" id="UP000317863"/>
    </source>
</evidence>
<evidence type="ECO:0000256" key="6">
    <source>
        <dbReference type="ARBA" id="ARBA00023136"/>
    </source>
</evidence>
<dbReference type="Proteomes" id="UP000317863">
    <property type="component" value="Unassembled WGS sequence"/>
</dbReference>
<dbReference type="PANTHER" id="PTHR30576">
    <property type="entry name" value="COLANIC BIOSYNTHESIS UDP-GLUCOSE LIPID CARRIER TRANSFERASE"/>
    <property type="match status" value="1"/>
</dbReference>
<keyword evidence="10" id="KW-1185">Reference proteome</keyword>
<dbReference type="GO" id="GO:0016780">
    <property type="term" value="F:phosphotransferase activity, for other substituted phosphate groups"/>
    <property type="evidence" value="ECO:0007669"/>
    <property type="project" value="TreeGrafter"/>
</dbReference>
<feature type="domain" description="Bacterial sugar transferase" evidence="8">
    <location>
        <begin position="31"/>
        <end position="210"/>
    </location>
</feature>
<dbReference type="InterPro" id="IPR003362">
    <property type="entry name" value="Bact_transf"/>
</dbReference>
<dbReference type="PANTHER" id="PTHR30576:SF0">
    <property type="entry name" value="UNDECAPRENYL-PHOSPHATE N-ACETYLGALACTOSAMINYL 1-PHOSPHATE TRANSFERASE-RELATED"/>
    <property type="match status" value="1"/>
</dbReference>
<evidence type="ECO:0000313" key="9">
    <source>
        <dbReference type="EMBL" id="TQQ83933.1"/>
    </source>
</evidence>
<protein>
    <submittedName>
        <fullName evidence="9">Sugar transferase</fullName>
    </submittedName>
</protein>
<dbReference type="Pfam" id="PF02397">
    <property type="entry name" value="Bac_transf"/>
    <property type="match status" value="1"/>
</dbReference>
<comment type="similarity">
    <text evidence="2">Belongs to the bacterial sugar transferase family.</text>
</comment>
<keyword evidence="4 7" id="KW-0812">Transmembrane</keyword>
<comment type="caution">
    <text evidence="9">The sequence shown here is derived from an EMBL/GenBank/DDBJ whole genome shotgun (WGS) entry which is preliminary data.</text>
</comment>
<dbReference type="OrthoDB" id="9808602at2"/>
<evidence type="ECO:0000256" key="4">
    <source>
        <dbReference type="ARBA" id="ARBA00022692"/>
    </source>
</evidence>
<keyword evidence="6 7" id="KW-0472">Membrane</keyword>
<accession>A0A544QTB6</accession>
<dbReference type="NCBIfam" id="TIGR03025">
    <property type="entry name" value="EPS_sugtrans"/>
    <property type="match status" value="1"/>
</dbReference>
<dbReference type="RefSeq" id="WP_142536600.1">
    <property type="nucleotide sequence ID" value="NZ_SGJB01000019.1"/>
</dbReference>
<evidence type="ECO:0000259" key="8">
    <source>
        <dbReference type="Pfam" id="PF02397"/>
    </source>
</evidence>
<evidence type="ECO:0000256" key="5">
    <source>
        <dbReference type="ARBA" id="ARBA00022989"/>
    </source>
</evidence>
<evidence type="ECO:0000256" key="1">
    <source>
        <dbReference type="ARBA" id="ARBA00004141"/>
    </source>
</evidence>
<reference evidence="9 10" key="1">
    <citation type="submission" date="2019-02" db="EMBL/GenBank/DDBJ databases">
        <title>Peptostreptococcaceae bacterium ZHW00191 nov., a new bacterium isolated from the human gut.</title>
        <authorList>
            <person name="Zhou H.-W."/>
            <person name="Chen X.-J."/>
        </authorList>
    </citation>
    <scope>NUCLEOTIDE SEQUENCE [LARGE SCALE GENOMIC DNA]</scope>
    <source>
        <strain evidence="9 10">ZHW00191</strain>
    </source>
</reference>
<evidence type="ECO:0000256" key="7">
    <source>
        <dbReference type="SAM" id="Phobius"/>
    </source>
</evidence>
<evidence type="ECO:0000256" key="2">
    <source>
        <dbReference type="ARBA" id="ARBA00006464"/>
    </source>
</evidence>
<gene>
    <name evidence="9" type="ORF">EXD82_09085</name>
</gene>
<name>A0A544QTB6_9FIRM</name>
<sequence>MSYNESDNFDKYFENIDVSLVKGGVLYDLYKRILDIVLSAIGMVVAIPIIFITGIFIKFEDRGPIFYKQERVGKLGKQIYVYKLRSMRTDAEKFGMQWAEKDDPRITKTGKFIRKTRIDELPQLWNILKGDMSIIGPRPERPSFTIEFDRDIPGFINRLSIKPGLTGWAQVNGGYDITPEEKLIEDLYYIQNRSVFLDIKILFKTVAVVLTGDGAR</sequence>
<dbReference type="EMBL" id="SGJB01000019">
    <property type="protein sequence ID" value="TQQ83933.1"/>
    <property type="molecule type" value="Genomic_DNA"/>
</dbReference>
<dbReference type="GO" id="GO:0016020">
    <property type="term" value="C:membrane"/>
    <property type="evidence" value="ECO:0007669"/>
    <property type="project" value="UniProtKB-SubCell"/>
</dbReference>
<dbReference type="InterPro" id="IPR017475">
    <property type="entry name" value="EPS_sugar_tfrase"/>
</dbReference>
<feature type="transmembrane region" description="Helical" evidence="7">
    <location>
        <begin position="36"/>
        <end position="57"/>
    </location>
</feature>
<evidence type="ECO:0000256" key="3">
    <source>
        <dbReference type="ARBA" id="ARBA00022679"/>
    </source>
</evidence>
<proteinExistence type="inferred from homology"/>
<dbReference type="AlphaFoldDB" id="A0A544QTB6"/>
<keyword evidence="5 7" id="KW-1133">Transmembrane helix</keyword>
<keyword evidence="3 9" id="KW-0808">Transferase</keyword>